<dbReference type="SUPFAM" id="SSF56219">
    <property type="entry name" value="DNase I-like"/>
    <property type="match status" value="1"/>
</dbReference>
<comment type="caution">
    <text evidence="12">The sequence shown here is derived from an EMBL/GenBank/DDBJ whole genome shotgun (WGS) entry which is preliminary data.</text>
</comment>
<dbReference type="PROSITE" id="PS50800">
    <property type="entry name" value="SAP"/>
    <property type="match status" value="1"/>
</dbReference>
<feature type="binding site" evidence="7">
    <location>
        <position position="502"/>
    </location>
    <ligand>
        <name>Mg(2+)</name>
        <dbReference type="ChEBI" id="CHEBI:18420"/>
        <label>1</label>
    </ligand>
</feature>
<evidence type="ECO:0000256" key="8">
    <source>
        <dbReference type="PIRSR" id="PIRSR604808-3"/>
    </source>
</evidence>
<feature type="binding site" evidence="7">
    <location>
        <position position="384"/>
    </location>
    <ligand>
        <name>Mg(2+)</name>
        <dbReference type="ChEBI" id="CHEBI:18420"/>
        <label>1</label>
    </ligand>
</feature>
<dbReference type="OrthoDB" id="498125at2759"/>
<dbReference type="PROSITE" id="PS00726">
    <property type="entry name" value="AP_NUCLEASE_F1_1"/>
    <property type="match status" value="1"/>
</dbReference>
<comment type="cofactor">
    <cofactor evidence="7 9">
        <name>Mg(2+)</name>
        <dbReference type="ChEBI" id="CHEBI:18420"/>
    </cofactor>
    <cofactor evidence="7 9">
        <name>Mn(2+)</name>
        <dbReference type="ChEBI" id="CHEBI:29035"/>
    </cofactor>
    <text evidence="7 9">Probably binds two magnesium or manganese ions per subunit.</text>
</comment>
<dbReference type="SUPFAM" id="SSF68906">
    <property type="entry name" value="SAP domain"/>
    <property type="match status" value="1"/>
</dbReference>
<feature type="site" description="Interaction with DNA substrate" evidence="8">
    <location>
        <position position="598"/>
    </location>
</feature>
<dbReference type="InterPro" id="IPR003034">
    <property type="entry name" value="SAP_dom"/>
</dbReference>
<dbReference type="GO" id="GO:0046872">
    <property type="term" value="F:metal ion binding"/>
    <property type="evidence" value="ECO:0007669"/>
    <property type="project" value="UniProtKB-KW"/>
</dbReference>
<keyword evidence="9" id="KW-0234">DNA repair</keyword>
<keyword evidence="5 7" id="KW-0460">Magnesium</keyword>
<dbReference type="GO" id="GO:0005634">
    <property type="term" value="C:nucleus"/>
    <property type="evidence" value="ECO:0007669"/>
    <property type="project" value="TreeGrafter"/>
</dbReference>
<dbReference type="GO" id="GO:0003677">
    <property type="term" value="F:DNA binding"/>
    <property type="evidence" value="ECO:0007669"/>
    <property type="project" value="InterPro"/>
</dbReference>
<evidence type="ECO:0000256" key="9">
    <source>
        <dbReference type="RuleBase" id="RU362131"/>
    </source>
</evidence>
<evidence type="ECO:0000259" key="11">
    <source>
        <dbReference type="PROSITE" id="PS50800"/>
    </source>
</evidence>
<comment type="similarity">
    <text evidence="2 9">Belongs to the DNA repair enzymes AP/ExoA family.</text>
</comment>
<dbReference type="Proteomes" id="UP001085076">
    <property type="component" value="Miscellaneous, Linkage group lg04"/>
</dbReference>
<dbReference type="PROSITE" id="PS00727">
    <property type="entry name" value="AP_NUCLEASE_F1_2"/>
    <property type="match status" value="1"/>
</dbReference>
<dbReference type="InterPro" id="IPR005135">
    <property type="entry name" value="Endo/exonuclease/phosphatase"/>
</dbReference>
<dbReference type="PANTHER" id="PTHR22748:SF6">
    <property type="entry name" value="DNA-(APURINIC OR APYRIMIDINIC SITE) ENDONUCLEASE"/>
    <property type="match status" value="1"/>
</dbReference>
<dbReference type="EMBL" id="JAGGNH010000004">
    <property type="protein sequence ID" value="KAJ0976137.1"/>
    <property type="molecule type" value="Genomic_DNA"/>
</dbReference>
<dbReference type="PANTHER" id="PTHR22748">
    <property type="entry name" value="AP ENDONUCLEASE"/>
    <property type="match status" value="1"/>
</dbReference>
<reference evidence="12" key="2">
    <citation type="journal article" date="2022" name="Hortic Res">
        <title>The genome of Dioscorea zingiberensis sheds light on the biosynthesis, origin and evolution of the medicinally important diosgenin saponins.</title>
        <authorList>
            <person name="Li Y."/>
            <person name="Tan C."/>
            <person name="Li Z."/>
            <person name="Guo J."/>
            <person name="Li S."/>
            <person name="Chen X."/>
            <person name="Wang C."/>
            <person name="Dai X."/>
            <person name="Yang H."/>
            <person name="Song W."/>
            <person name="Hou L."/>
            <person name="Xu J."/>
            <person name="Tong Z."/>
            <person name="Xu A."/>
            <person name="Yuan X."/>
            <person name="Wang W."/>
            <person name="Yang Q."/>
            <person name="Chen L."/>
            <person name="Sun Z."/>
            <person name="Wang K."/>
            <person name="Pan B."/>
            <person name="Chen J."/>
            <person name="Bao Y."/>
            <person name="Liu F."/>
            <person name="Qi X."/>
            <person name="Gang D.R."/>
            <person name="Wen J."/>
            <person name="Li J."/>
        </authorList>
    </citation>
    <scope>NUCLEOTIDE SEQUENCE</scope>
    <source>
        <strain evidence="12">Dzin_1.0</strain>
    </source>
</reference>
<dbReference type="GO" id="GO:0008081">
    <property type="term" value="F:phosphoric diester hydrolase activity"/>
    <property type="evidence" value="ECO:0007669"/>
    <property type="project" value="TreeGrafter"/>
</dbReference>
<feature type="binding site" evidence="7">
    <location>
        <position position="500"/>
    </location>
    <ligand>
        <name>Mg(2+)</name>
        <dbReference type="ChEBI" id="CHEBI:18420"/>
        <label>1</label>
    </ligand>
</feature>
<feature type="active site" description="Proton donor/acceptor" evidence="6">
    <location>
        <position position="500"/>
    </location>
</feature>
<dbReference type="InterPro" id="IPR004808">
    <property type="entry name" value="AP_endonuc_1"/>
</dbReference>
<feature type="region of interest" description="Disordered" evidence="10">
    <location>
        <begin position="190"/>
        <end position="224"/>
    </location>
</feature>
<sequence>MSKAIKGRRLPLRSLRWRLGIGSPRRSGASTNTPKHDEGQVNMVTGECAYSSEELLSAMLVATRATVLFSAAVPFRKLGIGEVVCVKLGGIRFGIHRSRFCLSSAAFSLKRDRKVRDSIDHSGQTEKIMEKEDDMENHASIEFIRNDPSRLESMSVEELRKLTRRVGIPTKGRKKDLVSALMSFSMKTENATETMSLPESEDLSSAAKMSQTDHSSAKRKAKASTICGDDAKNSVAVSEAPQKTQKRSKKVLLTESTNVKGVARSVVTKQESSIETEEALDTKQSRVIKRISSKTQGNTLVVDQVDTSVNSSEPWTVLAHKKPQNGWVPYNPKTMRPPALSADTKSMKILSWNVNGLRALLKLESFSALQLAQREDFDVLCLQETKMQEKDVEAIKETLIDGYDNSFWTCSVSKLGYSGTAIISRIKPISVKYGLGMSDHDSEGRLVTLEFDKYFLINGYVPNSGDGLKRLAYRINEWDTSLGNYLKDLEKSKPVVFTGDLNCAHEEIDIFNPAGNRRSAGFTDEERKSFEDNFLSRGFVDTFRKQHPGVVGYTYWGYRHGGRKTNKGWRLDYFLVSETIADNVYDSYILPDVMGSDHCPIGLILKH</sequence>
<dbReference type="Gene3D" id="3.60.10.10">
    <property type="entry name" value="Endonuclease/exonuclease/phosphatase"/>
    <property type="match status" value="1"/>
</dbReference>
<keyword evidence="13" id="KW-1185">Reference proteome</keyword>
<feature type="binding site" evidence="7">
    <location>
        <position position="353"/>
    </location>
    <ligand>
        <name>Mg(2+)</name>
        <dbReference type="ChEBI" id="CHEBI:18420"/>
        <label>1</label>
    </ligand>
</feature>
<feature type="site" description="Transition state stabilizer" evidence="8">
    <location>
        <position position="502"/>
    </location>
</feature>
<dbReference type="InterPro" id="IPR020848">
    <property type="entry name" value="AP_endonuclease_F1_CS"/>
</dbReference>
<dbReference type="InterPro" id="IPR036691">
    <property type="entry name" value="Endo/exonu/phosph_ase_sf"/>
</dbReference>
<dbReference type="EC" id="3.1.-.-" evidence="9"/>
<name>A0A9D5CPK5_9LILI</name>
<feature type="active site" evidence="6">
    <location>
        <position position="460"/>
    </location>
</feature>
<dbReference type="InterPro" id="IPR036361">
    <property type="entry name" value="SAP_dom_sf"/>
</dbReference>
<organism evidence="12 13">
    <name type="scientific">Dioscorea zingiberensis</name>
    <dbReference type="NCBI Taxonomy" id="325984"/>
    <lineage>
        <taxon>Eukaryota</taxon>
        <taxon>Viridiplantae</taxon>
        <taxon>Streptophyta</taxon>
        <taxon>Embryophyta</taxon>
        <taxon>Tracheophyta</taxon>
        <taxon>Spermatophyta</taxon>
        <taxon>Magnoliopsida</taxon>
        <taxon>Liliopsida</taxon>
        <taxon>Dioscoreales</taxon>
        <taxon>Dioscoreaceae</taxon>
        <taxon>Dioscorea</taxon>
    </lineage>
</organism>
<keyword evidence="3 7" id="KW-0479">Metal-binding</keyword>
<comment type="cofactor">
    <cofactor evidence="1">
        <name>Mn(2+)</name>
        <dbReference type="ChEBI" id="CHEBI:29035"/>
    </cofactor>
</comment>
<feature type="domain" description="SAP" evidence="11">
    <location>
        <begin position="151"/>
        <end position="185"/>
    </location>
</feature>
<evidence type="ECO:0000313" key="13">
    <source>
        <dbReference type="Proteomes" id="UP001085076"/>
    </source>
</evidence>
<evidence type="ECO:0000256" key="2">
    <source>
        <dbReference type="ARBA" id="ARBA00007092"/>
    </source>
</evidence>
<dbReference type="InterPro" id="IPR020847">
    <property type="entry name" value="AP_endonuclease_F1_BS"/>
</dbReference>
<dbReference type="Gene3D" id="1.10.720.30">
    <property type="entry name" value="SAP domain"/>
    <property type="match status" value="1"/>
</dbReference>
<dbReference type="PROSITE" id="PS00728">
    <property type="entry name" value="AP_NUCLEASE_F1_3"/>
    <property type="match status" value="1"/>
</dbReference>
<dbReference type="PROSITE" id="PS51435">
    <property type="entry name" value="AP_NUCLEASE_F1_4"/>
    <property type="match status" value="1"/>
</dbReference>
<evidence type="ECO:0000256" key="4">
    <source>
        <dbReference type="ARBA" id="ARBA00022801"/>
    </source>
</evidence>
<keyword evidence="9" id="KW-0227">DNA damage</keyword>
<dbReference type="GO" id="GO:0003906">
    <property type="term" value="F:DNA-(apurinic or apyrimidinic site) endonuclease activity"/>
    <property type="evidence" value="ECO:0007669"/>
    <property type="project" value="TreeGrafter"/>
</dbReference>
<keyword evidence="7" id="KW-0464">Manganese</keyword>
<protein>
    <recommendedName>
        <fullName evidence="9">DNA-(apurinic or apyrimidinic site) endonuclease</fullName>
        <ecNumber evidence="9">3.1.-.-</ecNumber>
    </recommendedName>
</protein>
<evidence type="ECO:0000256" key="6">
    <source>
        <dbReference type="PIRSR" id="PIRSR604808-1"/>
    </source>
</evidence>
<keyword evidence="4" id="KW-0378">Hydrolase</keyword>
<dbReference type="GO" id="GO:0008311">
    <property type="term" value="F:double-stranded DNA 3'-5' DNA exonuclease activity"/>
    <property type="evidence" value="ECO:0007669"/>
    <property type="project" value="TreeGrafter"/>
</dbReference>
<dbReference type="NCBIfam" id="TIGR00195">
    <property type="entry name" value="exoDNase_III"/>
    <property type="match status" value="1"/>
</dbReference>
<feature type="binding site" evidence="7">
    <location>
        <position position="598"/>
    </location>
    <ligand>
        <name>Mg(2+)</name>
        <dbReference type="ChEBI" id="CHEBI:18420"/>
        <label>1</label>
    </ligand>
</feature>
<dbReference type="GO" id="GO:0006284">
    <property type="term" value="P:base-excision repair"/>
    <property type="evidence" value="ECO:0007669"/>
    <property type="project" value="TreeGrafter"/>
</dbReference>
<dbReference type="Pfam" id="PF02037">
    <property type="entry name" value="SAP"/>
    <property type="match status" value="1"/>
</dbReference>
<evidence type="ECO:0000313" key="12">
    <source>
        <dbReference type="EMBL" id="KAJ0976137.1"/>
    </source>
</evidence>
<reference evidence="12" key="1">
    <citation type="submission" date="2021-03" db="EMBL/GenBank/DDBJ databases">
        <authorList>
            <person name="Li Z."/>
            <person name="Yang C."/>
        </authorList>
    </citation>
    <scope>NUCLEOTIDE SEQUENCE</scope>
    <source>
        <strain evidence="12">Dzin_1.0</strain>
        <tissue evidence="12">Leaf</tissue>
    </source>
</reference>
<feature type="binding site" evidence="7">
    <location>
        <position position="597"/>
    </location>
    <ligand>
        <name>Mg(2+)</name>
        <dbReference type="ChEBI" id="CHEBI:18420"/>
        <label>1</label>
    </ligand>
</feature>
<dbReference type="NCBIfam" id="TIGR00633">
    <property type="entry name" value="xth"/>
    <property type="match status" value="1"/>
</dbReference>
<dbReference type="AlphaFoldDB" id="A0A9D5CPK5"/>
<proteinExistence type="inferred from homology"/>
<evidence type="ECO:0000256" key="10">
    <source>
        <dbReference type="SAM" id="MobiDB-lite"/>
    </source>
</evidence>
<dbReference type="Pfam" id="PF03372">
    <property type="entry name" value="Exo_endo_phos"/>
    <property type="match status" value="1"/>
</dbReference>
<dbReference type="FunFam" id="3.60.10.10:FF:000041">
    <property type="entry name" value="DNA-(apurinic or apyrimidinic site) lyase"/>
    <property type="match status" value="1"/>
</dbReference>
<feature type="active site" description="Proton acceptor" evidence="6">
    <location>
        <position position="598"/>
    </location>
</feature>
<evidence type="ECO:0000256" key="3">
    <source>
        <dbReference type="ARBA" id="ARBA00022723"/>
    </source>
</evidence>
<accession>A0A9D5CPK5</accession>
<evidence type="ECO:0000256" key="1">
    <source>
        <dbReference type="ARBA" id="ARBA00001936"/>
    </source>
</evidence>
<evidence type="ECO:0000256" key="5">
    <source>
        <dbReference type="ARBA" id="ARBA00022842"/>
    </source>
</evidence>
<feature type="site" description="Important for catalytic activity" evidence="8">
    <location>
        <position position="572"/>
    </location>
</feature>
<evidence type="ECO:0000256" key="7">
    <source>
        <dbReference type="PIRSR" id="PIRSR604808-2"/>
    </source>
</evidence>
<gene>
    <name evidence="12" type="ORF">J5N97_018102</name>
</gene>
<dbReference type="CDD" id="cd09087">
    <property type="entry name" value="Ape1-like_AP-endo"/>
    <property type="match status" value="1"/>
</dbReference>
<dbReference type="SMART" id="SM00513">
    <property type="entry name" value="SAP"/>
    <property type="match status" value="1"/>
</dbReference>